<feature type="region of interest" description="Disordered" evidence="1">
    <location>
        <begin position="317"/>
        <end position="343"/>
    </location>
</feature>
<name>A0A180GVN7_PUCT1</name>
<dbReference type="STRING" id="630390.A0A180GVN7"/>
<feature type="region of interest" description="Disordered" evidence="1">
    <location>
        <begin position="740"/>
        <end position="763"/>
    </location>
</feature>
<evidence type="ECO:0000313" key="4">
    <source>
        <dbReference type="Proteomes" id="UP000005240"/>
    </source>
</evidence>
<accession>A0A180GVN7</accession>
<feature type="region of interest" description="Disordered" evidence="1">
    <location>
        <begin position="80"/>
        <end position="125"/>
    </location>
</feature>
<evidence type="ECO:0000313" key="3">
    <source>
        <dbReference type="EnsemblFungi" id="PTTG_12479-t43_1-p1"/>
    </source>
</evidence>
<evidence type="ECO:0000256" key="1">
    <source>
        <dbReference type="SAM" id="MobiDB-lite"/>
    </source>
</evidence>
<dbReference type="VEuPathDB" id="FungiDB:PTTG_12479"/>
<reference evidence="3" key="4">
    <citation type="submission" date="2025-05" db="UniProtKB">
        <authorList>
            <consortium name="EnsemblFungi"/>
        </authorList>
    </citation>
    <scope>IDENTIFICATION</scope>
    <source>
        <strain evidence="3">isolate 1-1 / race 1 (BBBD)</strain>
    </source>
</reference>
<dbReference type="AlphaFoldDB" id="A0A180GVN7"/>
<dbReference type="EMBL" id="ADAS02000016">
    <property type="protein sequence ID" value="OAV96887.1"/>
    <property type="molecule type" value="Genomic_DNA"/>
</dbReference>
<sequence length="763" mass="84148">MLKDNPNANAALPSSTNAQESMHRVYYMFSAGKKSILIGMIKLYAFVQALEKDYQCVMRGMPIEYGTQLKKQIDVSQSLGWSKPTKRRKNEANDGRPPDTTAELLDENPRKRTKAGRPPNSRNVDRHSMYTYVSYGTSADPRKQNRCWLVAALESLYAVYSPVWLMEPPKNNGSLFSLLIKHFNSRSTWELTQSSAIRSILTRGSNSLFDAAQALHPQSFVSGSFASLDFFMEILLDPKTNSSKALQQLFLTIENRELTCALHPTETPINHPRSNRELIVLKIQRSMFVGNNLSCANLAGLVIKWSTDGLDGVSGLQCQHNTKPTNRKKKSSKAVPPPAPCPPLSEKSRLQFLAGKAPVHLYFHVDLAEEVDRSRQQEFLSEIDWPFKLMLPGEEYTLISRGFWDGSHYWGKVLRHVNGITAVWMHDNLLNKGIATMVDGSPGSISGAQPHTSWAIYSRKWNTPETSFVNLGINNLKRDNTHIGSKASIPFVGMGAVIQSTYHLAMPIPQNDGREAAHKDNQANGKDTQPRPGDDLQVLTPNPTSLKIKIRVPVEAGSQAPNTAGPAQKTKQTKKKQQGIEDDACLSDGSPVKTALNNSSFLAVGLPATFPTVKPQRPKPVRPTQQQIVQAARDLAQASETASNPTSKCGRQIKVPAPRPSQAAPVKGNDSDDTTSEKKPPAKRGRPKKVPVPRTSVTFQPAPLTDADYNRMLACSRANWDERCISAGETSFGYTMGISAPASSLEANTSTDCVKRQSRRGKK</sequence>
<feature type="region of interest" description="Disordered" evidence="1">
    <location>
        <begin position="610"/>
        <end position="702"/>
    </location>
</feature>
<dbReference type="Proteomes" id="UP000005240">
    <property type="component" value="Unassembled WGS sequence"/>
</dbReference>
<feature type="compositionally biased region" description="Basic and acidic residues" evidence="1">
    <location>
        <begin position="512"/>
        <end position="521"/>
    </location>
</feature>
<feature type="compositionally biased region" description="Basic residues" evidence="1">
    <location>
        <begin position="681"/>
        <end position="691"/>
    </location>
</feature>
<feature type="compositionally biased region" description="Polar residues" evidence="1">
    <location>
        <begin position="638"/>
        <end position="649"/>
    </location>
</feature>
<reference evidence="3 4" key="3">
    <citation type="journal article" date="2017" name="G3 (Bethesda)">
        <title>Comparative analysis highlights variable genome content of wheat rusts and divergence of the mating loci.</title>
        <authorList>
            <person name="Cuomo C.A."/>
            <person name="Bakkeren G."/>
            <person name="Khalil H.B."/>
            <person name="Panwar V."/>
            <person name="Joly D."/>
            <person name="Linning R."/>
            <person name="Sakthikumar S."/>
            <person name="Song X."/>
            <person name="Adiconis X."/>
            <person name="Fan L."/>
            <person name="Goldberg J.M."/>
            <person name="Levin J.Z."/>
            <person name="Young S."/>
            <person name="Zeng Q."/>
            <person name="Anikster Y."/>
            <person name="Bruce M."/>
            <person name="Wang M."/>
            <person name="Yin C."/>
            <person name="McCallum B."/>
            <person name="Szabo L.J."/>
            <person name="Hulbert S."/>
            <person name="Chen X."/>
            <person name="Fellers J.P."/>
        </authorList>
    </citation>
    <scope>NUCLEOTIDE SEQUENCE</scope>
    <source>
        <strain evidence="4">Isolate 1-1 / race 1 (BBBD)</strain>
        <strain evidence="3">isolate 1-1 / race 1 (BBBD)</strain>
    </source>
</reference>
<proteinExistence type="predicted"/>
<protein>
    <submittedName>
        <fullName evidence="2 3">Uncharacterized protein</fullName>
    </submittedName>
</protein>
<reference evidence="2" key="1">
    <citation type="submission" date="2009-11" db="EMBL/GenBank/DDBJ databases">
        <authorList>
            <consortium name="The Broad Institute Genome Sequencing Platform"/>
            <person name="Ward D."/>
            <person name="Feldgarden M."/>
            <person name="Earl A."/>
            <person name="Young S.K."/>
            <person name="Zeng Q."/>
            <person name="Koehrsen M."/>
            <person name="Alvarado L."/>
            <person name="Berlin A."/>
            <person name="Bochicchio J."/>
            <person name="Borenstein D."/>
            <person name="Chapman S.B."/>
            <person name="Chen Z."/>
            <person name="Engels R."/>
            <person name="Freedman E."/>
            <person name="Gellesch M."/>
            <person name="Goldberg J."/>
            <person name="Griggs A."/>
            <person name="Gujja S."/>
            <person name="Heilman E."/>
            <person name="Heiman D."/>
            <person name="Hepburn T."/>
            <person name="Howarth C."/>
            <person name="Jen D."/>
            <person name="Larson L."/>
            <person name="Lewis B."/>
            <person name="Mehta T."/>
            <person name="Park D."/>
            <person name="Pearson M."/>
            <person name="Roberts A."/>
            <person name="Saif S."/>
            <person name="Shea T."/>
            <person name="Shenoy N."/>
            <person name="Sisk P."/>
            <person name="Stolte C."/>
            <person name="Sykes S."/>
            <person name="Thomson T."/>
            <person name="Walk T."/>
            <person name="White J."/>
            <person name="Yandava C."/>
            <person name="Izard J."/>
            <person name="Baranova O.V."/>
            <person name="Blanton J.M."/>
            <person name="Tanner A.C."/>
            <person name="Dewhirst F.E."/>
            <person name="Haas B."/>
            <person name="Nusbaum C."/>
            <person name="Birren B."/>
        </authorList>
    </citation>
    <scope>NUCLEOTIDE SEQUENCE [LARGE SCALE GENOMIC DNA]</scope>
    <source>
        <strain evidence="2">1-1 BBBD Race 1</strain>
    </source>
</reference>
<dbReference type="EnsemblFungi" id="PTTG_12479-t43_1">
    <property type="protein sequence ID" value="PTTG_12479-t43_1-p1"/>
    <property type="gene ID" value="PTTG_12479"/>
</dbReference>
<dbReference type="OrthoDB" id="3056903at2759"/>
<gene>
    <name evidence="2" type="ORF">PTTG_12479</name>
</gene>
<keyword evidence="4" id="KW-1185">Reference proteome</keyword>
<feature type="compositionally biased region" description="Polar residues" evidence="1">
    <location>
        <begin position="741"/>
        <end position="752"/>
    </location>
</feature>
<organism evidence="2">
    <name type="scientific">Puccinia triticina (isolate 1-1 / race 1 (BBBD))</name>
    <name type="common">Brown leaf rust fungus</name>
    <dbReference type="NCBI Taxonomy" id="630390"/>
    <lineage>
        <taxon>Eukaryota</taxon>
        <taxon>Fungi</taxon>
        <taxon>Dikarya</taxon>
        <taxon>Basidiomycota</taxon>
        <taxon>Pucciniomycotina</taxon>
        <taxon>Pucciniomycetes</taxon>
        <taxon>Pucciniales</taxon>
        <taxon>Pucciniaceae</taxon>
        <taxon>Puccinia</taxon>
    </lineage>
</organism>
<evidence type="ECO:0000313" key="2">
    <source>
        <dbReference type="EMBL" id="OAV96887.1"/>
    </source>
</evidence>
<reference evidence="2" key="2">
    <citation type="submission" date="2016-05" db="EMBL/GenBank/DDBJ databases">
        <title>Comparative analysis highlights variable genome content of wheat rusts and divergence of the mating loci.</title>
        <authorList>
            <person name="Cuomo C.A."/>
            <person name="Bakkeren G."/>
            <person name="Szabo L."/>
            <person name="Khalil H."/>
            <person name="Joly D."/>
            <person name="Goldberg J."/>
            <person name="Young S."/>
            <person name="Zeng Q."/>
            <person name="Fellers J."/>
        </authorList>
    </citation>
    <scope>NUCLEOTIDE SEQUENCE [LARGE SCALE GENOMIC DNA]</scope>
    <source>
        <strain evidence="2">1-1 BBBD Race 1</strain>
    </source>
</reference>
<feature type="region of interest" description="Disordered" evidence="1">
    <location>
        <begin position="511"/>
        <end position="586"/>
    </location>
</feature>